<keyword evidence="7" id="KW-0238">DNA-binding</keyword>
<keyword evidence="3" id="KW-0547">Nucleotide-binding</keyword>
<dbReference type="Proteomes" id="UP000233387">
    <property type="component" value="Unassembled WGS sequence"/>
</dbReference>
<dbReference type="SMART" id="SM00487">
    <property type="entry name" value="DEXDc"/>
    <property type="match status" value="1"/>
</dbReference>
<dbReference type="Pfam" id="PF00270">
    <property type="entry name" value="DEAD"/>
    <property type="match status" value="1"/>
</dbReference>
<keyword evidence="8" id="KW-0413">Isomerase</keyword>
<feature type="domain" description="Helicase C-terminal" evidence="14">
    <location>
        <begin position="223"/>
        <end position="366"/>
    </location>
</feature>
<dbReference type="NCBIfam" id="TIGR00614">
    <property type="entry name" value="recQ_fam"/>
    <property type="match status" value="1"/>
</dbReference>
<evidence type="ECO:0000313" key="16">
    <source>
        <dbReference type="Proteomes" id="UP000233387"/>
    </source>
</evidence>
<protein>
    <recommendedName>
        <fullName evidence="11">ATP-dependent DNA helicase RecQ</fullName>
        <ecNumber evidence="10">5.6.2.4</ecNumber>
    </recommendedName>
    <alternativeName>
        <fullName evidence="12">DNA 3'-5' helicase RecQ</fullName>
    </alternativeName>
</protein>
<proteinExistence type="inferred from homology"/>
<dbReference type="FunFam" id="3.40.50.300:FF:001389">
    <property type="entry name" value="ATP-dependent DNA helicase RecQ"/>
    <property type="match status" value="1"/>
</dbReference>
<gene>
    <name evidence="15" type="ORF">Rain11_0561</name>
</gene>
<dbReference type="GO" id="GO:0016787">
    <property type="term" value="F:hydrolase activity"/>
    <property type="evidence" value="ECO:0007669"/>
    <property type="project" value="UniProtKB-KW"/>
</dbReference>
<dbReference type="GO" id="GO:0006310">
    <property type="term" value="P:DNA recombination"/>
    <property type="evidence" value="ECO:0007669"/>
    <property type="project" value="InterPro"/>
</dbReference>
<evidence type="ECO:0000256" key="2">
    <source>
        <dbReference type="ARBA" id="ARBA00022723"/>
    </source>
</evidence>
<dbReference type="GO" id="GO:0043138">
    <property type="term" value="F:3'-5' DNA helicase activity"/>
    <property type="evidence" value="ECO:0007669"/>
    <property type="project" value="UniProtKB-EC"/>
</dbReference>
<evidence type="ECO:0000259" key="13">
    <source>
        <dbReference type="PROSITE" id="PS51192"/>
    </source>
</evidence>
<reference evidence="15 16" key="1">
    <citation type="submission" date="2017-06" db="EMBL/GenBank/DDBJ databases">
        <title>Raineya orbicola gen. nov., sp. nov. a slightly thermophilic bacterium of the phylum Bacteroidetes and the description of Raineyaceae fam. nov.</title>
        <authorList>
            <person name="Albuquerque L."/>
            <person name="Polonia A.R.M."/>
            <person name="Barroso C."/>
            <person name="Froufe H.J.C."/>
            <person name="Lage O."/>
            <person name="Lobo-Da-Cunha A."/>
            <person name="Egas C."/>
            <person name="Da Costa M.S."/>
        </authorList>
    </citation>
    <scope>NUCLEOTIDE SEQUENCE [LARGE SCALE GENOMIC DNA]</scope>
    <source>
        <strain evidence="15 16">SPSPC-11</strain>
    </source>
</reference>
<sequence length="643" mass="74089">MQTELSAKAHEVLQKYWGYAKFRPLQEEIILSVLEGNDTLALLPTGGGKSICFQVPAMCLEGICIVISPLIALMKDQVENLRKKGISAFAIFTGMSRREIDIILDHCVYGKVKFLYISPERLQTDIFRERLKKMQVGLLAIDEAHCISQWGYDFRPPYLQIAEIREYIPDVPCIALTATATDVVKGDIQEKLSFKPNRKVFQKSFARANLSYSCFYQENKLQKLLQILQNVQGSAVVYANSRKKVQEIAQMLAQHKISADFYHAGLKNEERNRKQELWIKNKIRVIVATNAFGMGIDKPDVRVVVHWELPSSLEAYYQEAGRAGRDEKKAYAVALYDKNDIDNLEIQVLKSYPPPATIRKVYQMLANYYQLAVGSGAMSSFDFDFNDFIKNFNLDANEAHFSLKILCDENIIHLSEAYFSPSKLLFLLNNNDLYAFQIANKNAEPIIQLLLRMYGGELLTHFCKISEQAIAQKAGTSVENVIRALENLEKMRVVIYEKQKDKPQLTFVVPRQNAENLQLDWQKINQRKERDLRKAKAVAHYVQHESRCRTQLLLEYFGEISYEPCGICDICLKKKKEKRLSEHYYEIYREKILKALEFQSLTIEELILAIQPRTREALVEALQKIIEVGEVEMTENHKLKRVV</sequence>
<dbReference type="PROSITE" id="PS51192">
    <property type="entry name" value="HELICASE_ATP_BIND_1"/>
    <property type="match status" value="1"/>
</dbReference>
<dbReference type="AlphaFoldDB" id="A0A2N3IJN7"/>
<evidence type="ECO:0000256" key="12">
    <source>
        <dbReference type="ARBA" id="ARBA00044550"/>
    </source>
</evidence>
<dbReference type="InterPro" id="IPR032284">
    <property type="entry name" value="RecQ_Zn-bd"/>
</dbReference>
<dbReference type="InterPro" id="IPR027417">
    <property type="entry name" value="P-loop_NTPase"/>
</dbReference>
<feature type="domain" description="Helicase ATP-binding" evidence="13">
    <location>
        <begin position="30"/>
        <end position="198"/>
    </location>
</feature>
<dbReference type="InterPro" id="IPR001650">
    <property type="entry name" value="Helicase_C-like"/>
</dbReference>
<dbReference type="EMBL" id="NKXO01000006">
    <property type="protein sequence ID" value="PKQ70478.1"/>
    <property type="molecule type" value="Genomic_DNA"/>
</dbReference>
<evidence type="ECO:0000256" key="10">
    <source>
        <dbReference type="ARBA" id="ARBA00034808"/>
    </source>
</evidence>
<comment type="similarity">
    <text evidence="1">Belongs to the helicase family. RecQ subfamily.</text>
</comment>
<name>A0A2N3IJN7_9BACT</name>
<dbReference type="PROSITE" id="PS51194">
    <property type="entry name" value="HELICASE_CTER"/>
    <property type="match status" value="1"/>
</dbReference>
<evidence type="ECO:0000256" key="7">
    <source>
        <dbReference type="ARBA" id="ARBA00023125"/>
    </source>
</evidence>
<dbReference type="Pfam" id="PF00271">
    <property type="entry name" value="Helicase_C"/>
    <property type="match status" value="1"/>
</dbReference>
<evidence type="ECO:0000256" key="1">
    <source>
        <dbReference type="ARBA" id="ARBA00005446"/>
    </source>
</evidence>
<keyword evidence="6" id="KW-0067">ATP-binding</keyword>
<dbReference type="PANTHER" id="PTHR13710">
    <property type="entry name" value="DNA HELICASE RECQ FAMILY MEMBER"/>
    <property type="match status" value="1"/>
</dbReference>
<evidence type="ECO:0000256" key="5">
    <source>
        <dbReference type="ARBA" id="ARBA00022806"/>
    </source>
</evidence>
<accession>A0A2N3IJN7</accession>
<dbReference type="RefSeq" id="WP_101357815.1">
    <property type="nucleotide sequence ID" value="NZ_NKXO01000006.1"/>
</dbReference>
<evidence type="ECO:0000256" key="4">
    <source>
        <dbReference type="ARBA" id="ARBA00022801"/>
    </source>
</evidence>
<dbReference type="InterPro" id="IPR004589">
    <property type="entry name" value="DNA_helicase_ATP-dep_RecQ"/>
</dbReference>
<dbReference type="GO" id="GO:0003677">
    <property type="term" value="F:DNA binding"/>
    <property type="evidence" value="ECO:0007669"/>
    <property type="project" value="UniProtKB-KW"/>
</dbReference>
<dbReference type="GO" id="GO:0005524">
    <property type="term" value="F:ATP binding"/>
    <property type="evidence" value="ECO:0007669"/>
    <property type="project" value="UniProtKB-KW"/>
</dbReference>
<dbReference type="GO" id="GO:0030894">
    <property type="term" value="C:replisome"/>
    <property type="evidence" value="ECO:0007669"/>
    <property type="project" value="TreeGrafter"/>
</dbReference>
<comment type="catalytic activity">
    <reaction evidence="9">
        <text>Couples ATP hydrolysis with the unwinding of duplex DNA by translocating in the 3'-5' direction.</text>
        <dbReference type="EC" id="5.6.2.4"/>
    </reaction>
</comment>
<dbReference type="GO" id="GO:0006281">
    <property type="term" value="P:DNA repair"/>
    <property type="evidence" value="ECO:0007669"/>
    <property type="project" value="TreeGrafter"/>
</dbReference>
<dbReference type="GO" id="GO:0046872">
    <property type="term" value="F:metal ion binding"/>
    <property type="evidence" value="ECO:0007669"/>
    <property type="project" value="UniProtKB-KW"/>
</dbReference>
<dbReference type="GO" id="GO:0005737">
    <property type="term" value="C:cytoplasm"/>
    <property type="evidence" value="ECO:0007669"/>
    <property type="project" value="TreeGrafter"/>
</dbReference>
<dbReference type="SMART" id="SM00490">
    <property type="entry name" value="HELICc"/>
    <property type="match status" value="1"/>
</dbReference>
<dbReference type="InterPro" id="IPR011545">
    <property type="entry name" value="DEAD/DEAH_box_helicase_dom"/>
</dbReference>
<dbReference type="InterPro" id="IPR036388">
    <property type="entry name" value="WH-like_DNA-bd_sf"/>
</dbReference>
<keyword evidence="4" id="KW-0378">Hydrolase</keyword>
<dbReference type="GO" id="GO:0043590">
    <property type="term" value="C:bacterial nucleoid"/>
    <property type="evidence" value="ECO:0007669"/>
    <property type="project" value="TreeGrafter"/>
</dbReference>
<evidence type="ECO:0000259" key="14">
    <source>
        <dbReference type="PROSITE" id="PS51194"/>
    </source>
</evidence>
<dbReference type="InterPro" id="IPR014001">
    <property type="entry name" value="Helicase_ATP-bd"/>
</dbReference>
<evidence type="ECO:0000256" key="8">
    <source>
        <dbReference type="ARBA" id="ARBA00023235"/>
    </source>
</evidence>
<dbReference type="Gene3D" id="1.10.10.10">
    <property type="entry name" value="Winged helix-like DNA-binding domain superfamily/Winged helix DNA-binding domain"/>
    <property type="match status" value="1"/>
</dbReference>
<organism evidence="15 16">
    <name type="scientific">Raineya orbicola</name>
    <dbReference type="NCBI Taxonomy" id="2016530"/>
    <lineage>
        <taxon>Bacteria</taxon>
        <taxon>Pseudomonadati</taxon>
        <taxon>Bacteroidota</taxon>
        <taxon>Cytophagia</taxon>
        <taxon>Cytophagales</taxon>
        <taxon>Raineyaceae</taxon>
        <taxon>Raineya</taxon>
    </lineage>
</organism>
<dbReference type="Gene3D" id="3.40.50.300">
    <property type="entry name" value="P-loop containing nucleotide triphosphate hydrolases"/>
    <property type="match status" value="2"/>
</dbReference>
<dbReference type="PANTHER" id="PTHR13710:SF105">
    <property type="entry name" value="ATP-DEPENDENT DNA HELICASE Q1"/>
    <property type="match status" value="1"/>
</dbReference>
<keyword evidence="16" id="KW-1185">Reference proteome</keyword>
<dbReference type="GO" id="GO:0009378">
    <property type="term" value="F:four-way junction helicase activity"/>
    <property type="evidence" value="ECO:0007669"/>
    <property type="project" value="TreeGrafter"/>
</dbReference>
<evidence type="ECO:0000256" key="3">
    <source>
        <dbReference type="ARBA" id="ARBA00022741"/>
    </source>
</evidence>
<dbReference type="Pfam" id="PF16124">
    <property type="entry name" value="RecQ_Zn_bind"/>
    <property type="match status" value="1"/>
</dbReference>
<keyword evidence="2" id="KW-0479">Metal-binding</keyword>
<dbReference type="SUPFAM" id="SSF52540">
    <property type="entry name" value="P-loop containing nucleoside triphosphate hydrolases"/>
    <property type="match status" value="1"/>
</dbReference>
<keyword evidence="5 15" id="KW-0347">Helicase</keyword>
<evidence type="ECO:0000256" key="9">
    <source>
        <dbReference type="ARBA" id="ARBA00034617"/>
    </source>
</evidence>
<evidence type="ECO:0000313" key="15">
    <source>
        <dbReference type="EMBL" id="PKQ70478.1"/>
    </source>
</evidence>
<dbReference type="CDD" id="cd17920">
    <property type="entry name" value="DEXHc_RecQ"/>
    <property type="match status" value="1"/>
</dbReference>
<dbReference type="EC" id="5.6.2.4" evidence="10"/>
<dbReference type="OrthoDB" id="9763310at2"/>
<comment type="caution">
    <text evidence="15">The sequence shown here is derived from an EMBL/GenBank/DDBJ whole genome shotgun (WGS) entry which is preliminary data.</text>
</comment>
<evidence type="ECO:0000256" key="6">
    <source>
        <dbReference type="ARBA" id="ARBA00022840"/>
    </source>
</evidence>
<evidence type="ECO:0000256" key="11">
    <source>
        <dbReference type="ARBA" id="ARBA00044535"/>
    </source>
</evidence>